<dbReference type="PROSITE" id="PS50929">
    <property type="entry name" value="ABC_TM1F"/>
    <property type="match status" value="2"/>
</dbReference>
<feature type="domain" description="ABC transmembrane type-1" evidence="10">
    <location>
        <begin position="785"/>
        <end position="1072"/>
    </location>
</feature>
<evidence type="ECO:0000256" key="8">
    <source>
        <dbReference type="SAM" id="Phobius"/>
    </source>
</evidence>
<feature type="transmembrane region" description="Helical" evidence="8">
    <location>
        <begin position="930"/>
        <end position="948"/>
    </location>
</feature>
<dbReference type="GO" id="GO:0005743">
    <property type="term" value="C:mitochondrial inner membrane"/>
    <property type="evidence" value="ECO:0007669"/>
    <property type="project" value="TreeGrafter"/>
</dbReference>
<dbReference type="SUPFAM" id="SSF52540">
    <property type="entry name" value="P-loop containing nucleoside triphosphate hydrolases"/>
    <property type="match status" value="3"/>
</dbReference>
<keyword evidence="3 8" id="KW-0812">Transmembrane</keyword>
<organism evidence="11 12">
    <name type="scientific">Cudoniella acicularis</name>
    <dbReference type="NCBI Taxonomy" id="354080"/>
    <lineage>
        <taxon>Eukaryota</taxon>
        <taxon>Fungi</taxon>
        <taxon>Dikarya</taxon>
        <taxon>Ascomycota</taxon>
        <taxon>Pezizomycotina</taxon>
        <taxon>Leotiomycetes</taxon>
        <taxon>Helotiales</taxon>
        <taxon>Tricladiaceae</taxon>
        <taxon>Cudoniella</taxon>
    </lineage>
</organism>
<dbReference type="CDD" id="cd03249">
    <property type="entry name" value="ABC_MTABC3_MDL1_MDL2"/>
    <property type="match status" value="1"/>
</dbReference>
<feature type="transmembrane region" description="Helical" evidence="8">
    <location>
        <begin position="784"/>
        <end position="805"/>
    </location>
</feature>
<feature type="transmembrane region" description="Helical" evidence="8">
    <location>
        <begin position="341"/>
        <end position="363"/>
    </location>
</feature>
<evidence type="ECO:0000259" key="10">
    <source>
        <dbReference type="PROSITE" id="PS50929"/>
    </source>
</evidence>
<name>A0A8H4R3G3_9HELO</name>
<dbReference type="Gene3D" id="3.40.50.300">
    <property type="entry name" value="P-loop containing nucleotide triphosphate hydrolases"/>
    <property type="match status" value="2"/>
</dbReference>
<keyword evidence="12" id="KW-1185">Reference proteome</keyword>
<dbReference type="InterPro" id="IPR036640">
    <property type="entry name" value="ABC1_TM_sf"/>
</dbReference>
<dbReference type="OrthoDB" id="6500128at2759"/>
<dbReference type="SMART" id="SM00382">
    <property type="entry name" value="AAA"/>
    <property type="match status" value="2"/>
</dbReference>
<comment type="similarity">
    <text evidence="2">Belongs to the ABC transporter superfamily. ABCB family. Multidrug resistance exporter (TC 3.A.1.201) subfamily.</text>
</comment>
<feature type="transmembrane region" description="Helical" evidence="8">
    <location>
        <begin position="375"/>
        <end position="396"/>
    </location>
</feature>
<keyword evidence="7 8" id="KW-0472">Membrane</keyword>
<evidence type="ECO:0000256" key="1">
    <source>
        <dbReference type="ARBA" id="ARBA00004141"/>
    </source>
</evidence>
<dbReference type="GO" id="GO:0090374">
    <property type="term" value="P:oligopeptide export from mitochondrion"/>
    <property type="evidence" value="ECO:0007669"/>
    <property type="project" value="TreeGrafter"/>
</dbReference>
<protein>
    <recommendedName>
        <fullName evidence="13">ABC transporter</fullName>
    </recommendedName>
</protein>
<feature type="domain" description="ABC transporter" evidence="9">
    <location>
        <begin position="1109"/>
        <end position="1349"/>
    </location>
</feature>
<dbReference type="PROSITE" id="PS00211">
    <property type="entry name" value="ABC_TRANSPORTER_1"/>
    <property type="match status" value="2"/>
</dbReference>
<keyword evidence="6 8" id="KW-1133">Transmembrane helix</keyword>
<dbReference type="InterPro" id="IPR003439">
    <property type="entry name" value="ABC_transporter-like_ATP-bd"/>
</dbReference>
<dbReference type="GO" id="GO:0016887">
    <property type="term" value="F:ATP hydrolysis activity"/>
    <property type="evidence" value="ECO:0007669"/>
    <property type="project" value="InterPro"/>
</dbReference>
<dbReference type="EMBL" id="JAAMPI010001840">
    <property type="protein sequence ID" value="KAF4622759.1"/>
    <property type="molecule type" value="Genomic_DNA"/>
</dbReference>
<proteinExistence type="inferred from homology"/>
<evidence type="ECO:0000256" key="2">
    <source>
        <dbReference type="ARBA" id="ARBA00007577"/>
    </source>
</evidence>
<dbReference type="CDD" id="cd18577">
    <property type="entry name" value="ABC_6TM_Pgp_ABCB1_D1_like"/>
    <property type="match status" value="1"/>
</dbReference>
<gene>
    <name evidence="11" type="ORF">G7Y89_g14266</name>
</gene>
<comment type="subcellular location">
    <subcellularLocation>
        <location evidence="1">Membrane</location>
        <topology evidence="1">Multi-pass membrane protein</topology>
    </subcellularLocation>
</comment>
<dbReference type="GO" id="GO:0005524">
    <property type="term" value="F:ATP binding"/>
    <property type="evidence" value="ECO:0007669"/>
    <property type="project" value="UniProtKB-KW"/>
</dbReference>
<dbReference type="InterPro" id="IPR011527">
    <property type="entry name" value="ABC1_TM_dom"/>
</dbReference>
<dbReference type="InterPro" id="IPR017871">
    <property type="entry name" value="ABC_transporter-like_CS"/>
</dbReference>
<feature type="domain" description="ABC transmembrane type-1" evidence="10">
    <location>
        <begin position="111"/>
        <end position="404"/>
    </location>
</feature>
<dbReference type="Pfam" id="PF00005">
    <property type="entry name" value="ABC_tran"/>
    <property type="match status" value="3"/>
</dbReference>
<feature type="transmembrane region" description="Helical" evidence="8">
    <location>
        <begin position="236"/>
        <end position="256"/>
    </location>
</feature>
<dbReference type="CDD" id="cd18578">
    <property type="entry name" value="ABC_6TM_Pgp_ABCB1_D2_like"/>
    <property type="match status" value="1"/>
</dbReference>
<dbReference type="InterPro" id="IPR003593">
    <property type="entry name" value="AAA+_ATPase"/>
</dbReference>
<sequence length="1354" mass="149003">MREKRSFWRLALSQVRAATLIGWEELGRPTQDTLLLIEHSAVPGSSPSARLVKIPKRNYRQAFIQDMADDLAPDNSWEKEADSKREERVPRFSDYLRVFSYATKWDFCVYIVASIASVGAGLTMPLMNVIFGQLAGQFMDRFKDSSTIHSDDFRRILNKQALYIVALFIGRWGLNSINKFCFRMIGIRLSSAVRLHYLKSLFAQSIQVIDSIPAGAPATAITATSNTLQIGISERLGTFLQSTSTICAALIISFIWSWNITLVMSSLMLYILVVLSVVLPLVVKGLTAAAKADAEGTAIASEALEGIRLVAACGAQGLITSLYGDRVQEAMRRGQRTAPAVGAEFGLLFFGVFGSFGLAFWYGTQRFVDGAISNVGVVLVVIMSVMMIVMTVQHISTPLLAVSKAMVAACELFTVIDAPQLPSGSVKPDISSEDLLFNDVTFEYPSRPGVTVLDVLNLRIRSGQNTALVGASGSGKSTVVALLERWYSLTNLYALPQVVQQTPVDKSKDESSDPLDEKPKIQAKLKLSGSITVSGFSLDDLDLKWWRSQVGLVQQEPFLFNDTIFNNVAHGLIGTQWEDETEERKQELVQEACQEAYAHEFITRLPDGYDTRVGDGGVKLSGGQKQRLAIARSIIKKPQILILDEATSAIDAKSEKIVQAALDRVSKTRTTITIAHRLSTIQKADHIVVLQNGRVVEEGTHRSLVVNASGVYSALVRAQSLQLSDREEADAPTLVADDVEFNKTPSISDQVQSTATRGDTKTPRYMIRTFGQLFSDQRAQWPSYLGIIFSSMAVAAGTPIQAWLIAKVINTFLLSGDELKRQGDFWGLMWLALAGSVGIAYFFEGWISLHLQYFVSAEYKLQYLTDLLHQKLGFFDDDSNSHGTLTSRIAGDAKQLEELFGINLALLLSGVFNVIGCVTISLVFSWKLGLVALFITMPILLATGFWKMRHEVQFEQMNSAVFMESSQFATEAIGAIRTVSALTMESLINKRYQKLLDGHVQAAYRKAQWTAALFGFAKSATLGCQALIIWYGGRLLASGEFSLEAFFVCFMAMIQGAEAAAQVLALTPDAARAAAAANRIFDVQESVVVSQSGPKAPSAIPNTDGGVQIELRNISFRYPTRDVLIFKGLSLRIEKGQYVAFVGPSGSGKTSIISLLERFYDLEPNHGAVFCNGVNINDLDVYDYRQHLSLVAQEPTMFRGTVRDNILFGVADPTSISKERIHEVCRDAFIHDFIVSLPEGYNTEVGQKGIAMSGGQKQRIAIARAMIRNPKILLLDEATSALDSESEKIVQSAFERARNGRTMIAVAHRLSTIQNADVIFVLDDGRVVENGTHSELVKKRGVYWEMCQNQALHQ</sequence>
<feature type="transmembrane region" description="Helical" evidence="8">
    <location>
        <begin position="904"/>
        <end position="924"/>
    </location>
</feature>
<evidence type="ECO:0008006" key="13">
    <source>
        <dbReference type="Google" id="ProtNLM"/>
    </source>
</evidence>
<dbReference type="GO" id="GO:0015421">
    <property type="term" value="F:ABC-type oligopeptide transporter activity"/>
    <property type="evidence" value="ECO:0007669"/>
    <property type="project" value="TreeGrafter"/>
</dbReference>
<dbReference type="InterPro" id="IPR039421">
    <property type="entry name" value="Type_1_exporter"/>
</dbReference>
<reference evidence="11 12" key="1">
    <citation type="submission" date="2020-03" db="EMBL/GenBank/DDBJ databases">
        <title>Draft Genome Sequence of Cudoniella acicularis.</title>
        <authorList>
            <person name="Buettner E."/>
            <person name="Kellner H."/>
        </authorList>
    </citation>
    <scope>NUCLEOTIDE SEQUENCE [LARGE SCALE GENOMIC DNA]</scope>
    <source>
        <strain evidence="11 12">DSM 108380</strain>
    </source>
</reference>
<dbReference type="PANTHER" id="PTHR43394:SF27">
    <property type="entry name" value="ATP-DEPENDENT TRANSLOCASE ABCB1-LIKE"/>
    <property type="match status" value="1"/>
</dbReference>
<dbReference type="PANTHER" id="PTHR43394">
    <property type="entry name" value="ATP-DEPENDENT PERMEASE MDL1, MITOCHONDRIAL"/>
    <property type="match status" value="1"/>
</dbReference>
<evidence type="ECO:0000256" key="6">
    <source>
        <dbReference type="ARBA" id="ARBA00022989"/>
    </source>
</evidence>
<dbReference type="FunFam" id="3.40.50.300:FF:000913">
    <property type="entry name" value="ABC multidrug transporter SitT"/>
    <property type="match status" value="1"/>
</dbReference>
<dbReference type="InterPro" id="IPR027417">
    <property type="entry name" value="P-loop_NTPase"/>
</dbReference>
<evidence type="ECO:0000313" key="12">
    <source>
        <dbReference type="Proteomes" id="UP000566819"/>
    </source>
</evidence>
<evidence type="ECO:0000256" key="7">
    <source>
        <dbReference type="ARBA" id="ARBA00023136"/>
    </source>
</evidence>
<dbReference type="PROSITE" id="PS50893">
    <property type="entry name" value="ABC_TRANSPORTER_2"/>
    <property type="match status" value="2"/>
</dbReference>
<dbReference type="Pfam" id="PF00664">
    <property type="entry name" value="ABC_membrane"/>
    <property type="match status" value="2"/>
</dbReference>
<evidence type="ECO:0000259" key="9">
    <source>
        <dbReference type="PROSITE" id="PS50893"/>
    </source>
</evidence>
<feature type="transmembrane region" description="Helical" evidence="8">
    <location>
        <begin position="107"/>
        <end position="136"/>
    </location>
</feature>
<evidence type="ECO:0000256" key="3">
    <source>
        <dbReference type="ARBA" id="ARBA00022692"/>
    </source>
</evidence>
<feature type="domain" description="ABC transporter" evidence="9">
    <location>
        <begin position="435"/>
        <end position="717"/>
    </location>
</feature>
<accession>A0A8H4R3G3</accession>
<dbReference type="Proteomes" id="UP000566819">
    <property type="component" value="Unassembled WGS sequence"/>
</dbReference>
<evidence type="ECO:0000256" key="4">
    <source>
        <dbReference type="ARBA" id="ARBA00022741"/>
    </source>
</evidence>
<keyword evidence="4" id="KW-0547">Nucleotide-binding</keyword>
<comment type="caution">
    <text evidence="11">The sequence shown here is derived from an EMBL/GenBank/DDBJ whole genome shotgun (WGS) entry which is preliminary data.</text>
</comment>
<evidence type="ECO:0000256" key="5">
    <source>
        <dbReference type="ARBA" id="ARBA00022840"/>
    </source>
</evidence>
<feature type="transmembrane region" description="Helical" evidence="8">
    <location>
        <begin position="825"/>
        <end position="843"/>
    </location>
</feature>
<keyword evidence="5" id="KW-0067">ATP-binding</keyword>
<evidence type="ECO:0000313" key="11">
    <source>
        <dbReference type="EMBL" id="KAF4622759.1"/>
    </source>
</evidence>
<feature type="transmembrane region" description="Helical" evidence="8">
    <location>
        <begin position="262"/>
        <end position="283"/>
    </location>
</feature>
<dbReference type="SUPFAM" id="SSF90123">
    <property type="entry name" value="ABC transporter transmembrane region"/>
    <property type="match status" value="2"/>
</dbReference>
<dbReference type="Gene3D" id="1.20.1560.10">
    <property type="entry name" value="ABC transporter type 1, transmembrane domain"/>
    <property type="match status" value="1"/>
</dbReference>